<reference evidence="1" key="1">
    <citation type="submission" date="2021-01" db="EMBL/GenBank/DDBJ databases">
        <authorList>
            <person name="Corre E."/>
            <person name="Pelletier E."/>
            <person name="Niang G."/>
            <person name="Scheremetjew M."/>
            <person name="Finn R."/>
            <person name="Kale V."/>
            <person name="Holt S."/>
            <person name="Cochrane G."/>
            <person name="Meng A."/>
            <person name="Brown T."/>
            <person name="Cohen L."/>
        </authorList>
    </citation>
    <scope>NUCLEOTIDE SEQUENCE</scope>
    <source>
        <strain evidence="1">CCMP3276</strain>
    </source>
</reference>
<organism evidence="1">
    <name type="scientific">Erythrolobus madagascarensis</name>
    <dbReference type="NCBI Taxonomy" id="708628"/>
    <lineage>
        <taxon>Eukaryota</taxon>
        <taxon>Rhodophyta</taxon>
        <taxon>Bangiophyceae</taxon>
        <taxon>Porphyridiales</taxon>
        <taxon>Porphyridiaceae</taxon>
        <taxon>Erythrolobus</taxon>
    </lineage>
</organism>
<dbReference type="EMBL" id="HBFE01001185">
    <property type="protein sequence ID" value="CAD8724738.1"/>
    <property type="molecule type" value="Transcribed_RNA"/>
</dbReference>
<accession>A0A7S0T4F6</accession>
<evidence type="ECO:0000313" key="1">
    <source>
        <dbReference type="EMBL" id="CAD8724738.1"/>
    </source>
</evidence>
<dbReference type="AlphaFoldDB" id="A0A7S0T4F6"/>
<proteinExistence type="predicted"/>
<protein>
    <submittedName>
        <fullName evidence="1">Uncharacterized protein</fullName>
    </submittedName>
</protein>
<name>A0A7S0T4F6_9RHOD</name>
<gene>
    <name evidence="1" type="ORF">EMAD1354_LOCUS815</name>
</gene>
<sequence length="181" mass="19928">MIILCYQKTKSVLGPHHIQLAAEGVKNAKDANVCRSEWNLATHSGEFCAPEMSYRHAIVKIGFALANELPFTFAVRWVMDELIAFATEIYESGEKLLCIEESDAFLLGQLVGDMVIQHFQPSTTNSNSSVLDACCHPDCEAFMQTYKSPQDSTFAGALSVSFEYIAFGCCDIARVNQPGCV</sequence>